<dbReference type="EMBL" id="LAZR01025764">
    <property type="protein sequence ID" value="KKL70875.1"/>
    <property type="molecule type" value="Genomic_DNA"/>
</dbReference>
<accession>A0A0F9GN84</accession>
<gene>
    <name evidence="1" type="ORF">LCGC14_2100570</name>
</gene>
<organism evidence="1">
    <name type="scientific">marine sediment metagenome</name>
    <dbReference type="NCBI Taxonomy" id="412755"/>
    <lineage>
        <taxon>unclassified sequences</taxon>
        <taxon>metagenomes</taxon>
        <taxon>ecological metagenomes</taxon>
    </lineage>
</organism>
<name>A0A0F9GN84_9ZZZZ</name>
<reference evidence="1" key="1">
    <citation type="journal article" date="2015" name="Nature">
        <title>Complex archaea that bridge the gap between prokaryotes and eukaryotes.</title>
        <authorList>
            <person name="Spang A."/>
            <person name="Saw J.H."/>
            <person name="Jorgensen S.L."/>
            <person name="Zaremba-Niedzwiedzka K."/>
            <person name="Martijn J."/>
            <person name="Lind A.E."/>
            <person name="van Eijk R."/>
            <person name="Schleper C."/>
            <person name="Guy L."/>
            <person name="Ettema T.J."/>
        </authorList>
    </citation>
    <scope>NUCLEOTIDE SEQUENCE</scope>
</reference>
<comment type="caution">
    <text evidence="1">The sequence shown here is derived from an EMBL/GenBank/DDBJ whole genome shotgun (WGS) entry which is preliminary data.</text>
</comment>
<proteinExistence type="predicted"/>
<dbReference type="AlphaFoldDB" id="A0A0F9GN84"/>
<evidence type="ECO:0000313" key="1">
    <source>
        <dbReference type="EMBL" id="KKL70875.1"/>
    </source>
</evidence>
<sequence>MKKIKAWIINRKEGIKMVKMMKRYYNLLHGFVKCPKCASTASTYSHRKNYEINARCNNCNIMFVI</sequence>
<protein>
    <submittedName>
        <fullName evidence="1">Uncharacterized protein</fullName>
    </submittedName>
</protein>